<name>M6FES2_9LEPT</name>
<dbReference type="PATRIC" id="fig|1240687.3.peg.1953"/>
<evidence type="ECO:0000313" key="2">
    <source>
        <dbReference type="Proteomes" id="UP000011980"/>
    </source>
</evidence>
<organism evidence="1 2">
    <name type="scientific">Leptospira kirschneri serovar Bulgarica str. Nikolaevo</name>
    <dbReference type="NCBI Taxonomy" id="1240687"/>
    <lineage>
        <taxon>Bacteria</taxon>
        <taxon>Pseudomonadati</taxon>
        <taxon>Spirochaetota</taxon>
        <taxon>Spirochaetia</taxon>
        <taxon>Leptospirales</taxon>
        <taxon>Leptospiraceae</taxon>
        <taxon>Leptospira</taxon>
    </lineage>
</organism>
<gene>
    <name evidence="1" type="ORF">LEP1GSC008_2700</name>
</gene>
<comment type="caution">
    <text evidence="1">The sequence shown here is derived from an EMBL/GenBank/DDBJ whole genome shotgun (WGS) entry which is preliminary data.</text>
</comment>
<dbReference type="AlphaFoldDB" id="M6FES2"/>
<dbReference type="Proteomes" id="UP000011980">
    <property type="component" value="Unassembled WGS sequence"/>
</dbReference>
<sequence>MAKSIEFGSKNLKMTDERIRKVRRSEMIFLNLRSQEGERLITLGTLPKVR</sequence>
<evidence type="ECO:0000313" key="1">
    <source>
        <dbReference type="EMBL" id="EMK24539.1"/>
    </source>
</evidence>
<protein>
    <submittedName>
        <fullName evidence="1">Uncharacterized protein</fullName>
    </submittedName>
</protein>
<dbReference type="EMBL" id="ANCE01000096">
    <property type="protein sequence ID" value="EMK24539.1"/>
    <property type="molecule type" value="Genomic_DNA"/>
</dbReference>
<reference evidence="1 2" key="1">
    <citation type="submission" date="2013-01" db="EMBL/GenBank/DDBJ databases">
        <authorList>
            <person name="Harkins D.M."/>
            <person name="Durkin A.S."/>
            <person name="Brinkac L.M."/>
            <person name="Haft D.H."/>
            <person name="Selengut J.D."/>
            <person name="Sanka R."/>
            <person name="DePew J."/>
            <person name="Purushe J."/>
            <person name="Galloway R.L."/>
            <person name="Vinetz J.M."/>
            <person name="Sutton G.G."/>
            <person name="Nierman W.C."/>
            <person name="Fouts D.E."/>
        </authorList>
    </citation>
    <scope>NUCLEOTIDE SEQUENCE [LARGE SCALE GENOMIC DNA]</scope>
    <source>
        <strain evidence="1 2">Nikolaevo</strain>
    </source>
</reference>
<accession>M6FES2</accession>
<proteinExistence type="predicted"/>